<evidence type="ECO:0000313" key="4">
    <source>
        <dbReference type="Proteomes" id="UP000291832"/>
    </source>
</evidence>
<dbReference type="PANTHER" id="PTHR43022">
    <property type="entry name" value="PROTEIN SMF"/>
    <property type="match status" value="1"/>
</dbReference>
<dbReference type="InterPro" id="IPR003488">
    <property type="entry name" value="DprA"/>
</dbReference>
<sequence>MRYTEDETARMLLAALVEPGHALTGQLVRLIGAAETVELIRDPGRPFPVQVDPLDGEHWREGPTARWTAGLSADLSAGFADQLRARTEQYGLRLLTPGRAGWPVSLQDLGDRAPVALWALGDPELLTSSVSSRVSVTGARAATAYGEEVTLSIVTDLAAEPLIIVSGGAYGIDAAAHRAAFGTRPESTIAVLASGLDRPYPSGHAELFRQITAAGSVLVSETAPEVMPTKWRFIARARLLAALGGATVIPEAGYRSGSLLTAARANELGRPVGVVPGPLTSAASSGCHRLIREGMAELVTSTGDVTEMLNPRPFRLGPAYEQAARRAAPGRVTGRPAL</sequence>
<evidence type="ECO:0000256" key="1">
    <source>
        <dbReference type="ARBA" id="ARBA00006525"/>
    </source>
</evidence>
<name>A0A4Q7U3J2_9MICO</name>
<feature type="domain" description="Smf/DprA SLOG" evidence="2">
    <location>
        <begin position="94"/>
        <end position="309"/>
    </location>
</feature>
<dbReference type="AlphaFoldDB" id="A0A4Q7U3J2"/>
<organism evidence="3 4">
    <name type="scientific">Leucobacter luti</name>
    <dbReference type="NCBI Taxonomy" id="340320"/>
    <lineage>
        <taxon>Bacteria</taxon>
        <taxon>Bacillati</taxon>
        <taxon>Actinomycetota</taxon>
        <taxon>Actinomycetes</taxon>
        <taxon>Micrococcales</taxon>
        <taxon>Microbacteriaceae</taxon>
        <taxon>Leucobacter</taxon>
    </lineage>
</organism>
<comment type="similarity">
    <text evidence="1">Belongs to the DprA/Smf family.</text>
</comment>
<dbReference type="RefSeq" id="WP_130452321.1">
    <property type="nucleotide sequence ID" value="NZ_QYAG01000004.1"/>
</dbReference>
<reference evidence="3 4" key="1">
    <citation type="journal article" date="2015" name="Stand. Genomic Sci.">
        <title>Genomic Encyclopedia of Bacterial and Archaeal Type Strains, Phase III: the genomes of soil and plant-associated and newly described type strains.</title>
        <authorList>
            <person name="Whitman W.B."/>
            <person name="Woyke T."/>
            <person name="Klenk H.P."/>
            <person name="Zhou Y."/>
            <person name="Lilburn T.G."/>
            <person name="Beck B.J."/>
            <person name="De Vos P."/>
            <person name="Vandamme P."/>
            <person name="Eisen J.A."/>
            <person name="Garrity G."/>
            <person name="Hugenholtz P."/>
            <person name="Kyrpides N.C."/>
        </authorList>
    </citation>
    <scope>NUCLEOTIDE SEQUENCE [LARGE SCALE GENOMIC DNA]</scope>
    <source>
        <strain evidence="3 4">RF6</strain>
    </source>
</reference>
<dbReference type="InterPro" id="IPR057666">
    <property type="entry name" value="DrpA_SLOG"/>
</dbReference>
<evidence type="ECO:0000259" key="2">
    <source>
        <dbReference type="Pfam" id="PF02481"/>
    </source>
</evidence>
<accession>A0A4Q7U3J2</accession>
<dbReference type="Proteomes" id="UP000291832">
    <property type="component" value="Unassembled WGS sequence"/>
</dbReference>
<protein>
    <submittedName>
        <fullName evidence="3">DNA processing protein</fullName>
    </submittedName>
</protein>
<dbReference type="NCBIfam" id="TIGR00732">
    <property type="entry name" value="dprA"/>
    <property type="match status" value="1"/>
</dbReference>
<gene>
    <name evidence="3" type="ORF">EV139_0038</name>
</gene>
<dbReference type="Pfam" id="PF02481">
    <property type="entry name" value="DNA_processg_A"/>
    <property type="match status" value="1"/>
</dbReference>
<comment type="caution">
    <text evidence="3">The sequence shown here is derived from an EMBL/GenBank/DDBJ whole genome shotgun (WGS) entry which is preliminary data.</text>
</comment>
<proteinExistence type="inferred from homology"/>
<evidence type="ECO:0000313" key="3">
    <source>
        <dbReference type="EMBL" id="RZT68316.1"/>
    </source>
</evidence>
<dbReference type="OrthoDB" id="9785707at2"/>
<dbReference type="GO" id="GO:0009294">
    <property type="term" value="P:DNA-mediated transformation"/>
    <property type="evidence" value="ECO:0007669"/>
    <property type="project" value="InterPro"/>
</dbReference>
<dbReference type="PANTHER" id="PTHR43022:SF1">
    <property type="entry name" value="PROTEIN SMF"/>
    <property type="match status" value="1"/>
</dbReference>
<dbReference type="EMBL" id="SHKI01000002">
    <property type="protein sequence ID" value="RZT68316.1"/>
    <property type="molecule type" value="Genomic_DNA"/>
</dbReference>
<keyword evidence="4" id="KW-1185">Reference proteome</keyword>
<dbReference type="Gene3D" id="3.40.50.450">
    <property type="match status" value="1"/>
</dbReference>
<dbReference type="SUPFAM" id="SSF102405">
    <property type="entry name" value="MCP/YpsA-like"/>
    <property type="match status" value="1"/>
</dbReference>